<dbReference type="AlphaFoldDB" id="A0A2J8KV15"/>
<organism evidence="1 2">
    <name type="scientific">Pan troglodytes</name>
    <name type="common">Chimpanzee</name>
    <dbReference type="NCBI Taxonomy" id="9598"/>
    <lineage>
        <taxon>Eukaryota</taxon>
        <taxon>Metazoa</taxon>
        <taxon>Chordata</taxon>
        <taxon>Craniata</taxon>
        <taxon>Vertebrata</taxon>
        <taxon>Euteleostomi</taxon>
        <taxon>Mammalia</taxon>
        <taxon>Eutheria</taxon>
        <taxon>Euarchontoglires</taxon>
        <taxon>Primates</taxon>
        <taxon>Haplorrhini</taxon>
        <taxon>Catarrhini</taxon>
        <taxon>Hominidae</taxon>
        <taxon>Pan</taxon>
    </lineage>
</organism>
<dbReference type="EMBL" id="NBAG03000335">
    <property type="protein sequence ID" value="PNI38857.1"/>
    <property type="molecule type" value="Genomic_DNA"/>
</dbReference>
<protein>
    <submittedName>
        <fullName evidence="1">RTKN isoform 4</fullName>
    </submittedName>
</protein>
<feature type="non-terminal residue" evidence="1">
    <location>
        <position position="1"/>
    </location>
</feature>
<dbReference type="Proteomes" id="UP000236370">
    <property type="component" value="Unassembled WGS sequence"/>
</dbReference>
<name>A0A2J8KV15_PANTR</name>
<evidence type="ECO:0000313" key="2">
    <source>
        <dbReference type="Proteomes" id="UP000236370"/>
    </source>
</evidence>
<accession>A0A2J8KV15</accession>
<gene>
    <name evidence="1" type="ORF">CK820_G0035680</name>
</gene>
<sequence length="47" mass="5005">AKQGSLYHEMVLSEPVAPGGPGEGLLLQDNAISAEIRALLSSYYSDR</sequence>
<proteinExistence type="predicted"/>
<reference evidence="1 2" key="1">
    <citation type="submission" date="2017-12" db="EMBL/GenBank/DDBJ databases">
        <title>High-resolution comparative analysis of great ape genomes.</title>
        <authorList>
            <person name="Pollen A."/>
            <person name="Hastie A."/>
            <person name="Hormozdiari F."/>
            <person name="Dougherty M."/>
            <person name="Liu R."/>
            <person name="Chaisson M."/>
            <person name="Hoppe E."/>
            <person name="Hill C."/>
            <person name="Pang A."/>
            <person name="Hillier L."/>
            <person name="Baker C."/>
            <person name="Armstrong J."/>
            <person name="Shendure J."/>
            <person name="Paten B."/>
            <person name="Wilson R."/>
            <person name="Chao H."/>
            <person name="Schneider V."/>
            <person name="Ventura M."/>
            <person name="Kronenberg Z."/>
            <person name="Murali S."/>
            <person name="Gordon D."/>
            <person name="Cantsilieris S."/>
            <person name="Munson K."/>
            <person name="Nelson B."/>
            <person name="Raja A."/>
            <person name="Underwood J."/>
            <person name="Diekhans M."/>
            <person name="Fiddes I."/>
            <person name="Haussler D."/>
            <person name="Eichler E."/>
        </authorList>
    </citation>
    <scope>NUCLEOTIDE SEQUENCE [LARGE SCALE GENOMIC DNA]</scope>
    <source>
        <strain evidence="1">Yerkes chimp pedigree #C0471</strain>
    </source>
</reference>
<comment type="caution">
    <text evidence="1">The sequence shown here is derived from an EMBL/GenBank/DDBJ whole genome shotgun (WGS) entry which is preliminary data.</text>
</comment>
<evidence type="ECO:0000313" key="1">
    <source>
        <dbReference type="EMBL" id="PNI38857.1"/>
    </source>
</evidence>